<gene>
    <name evidence="2" type="primary">cas5</name>
    <name evidence="2" type="ORF">J0A69_21770</name>
</gene>
<dbReference type="InterPro" id="IPR013422">
    <property type="entry name" value="CRISPR-assoc_prot_Cas5_N"/>
</dbReference>
<dbReference type="RefSeq" id="WP_206588751.1">
    <property type="nucleotide sequence ID" value="NZ_JAFKCU010000009.1"/>
</dbReference>
<dbReference type="Gene3D" id="3.30.70.2660">
    <property type="match status" value="1"/>
</dbReference>
<dbReference type="NCBIfam" id="TIGR02593">
    <property type="entry name" value="CRISPR_cas5"/>
    <property type="match status" value="1"/>
</dbReference>
<dbReference type="InterPro" id="IPR021124">
    <property type="entry name" value="CRISPR-assoc_prot_Cas5"/>
</dbReference>
<dbReference type="Pfam" id="PF09704">
    <property type="entry name" value="Cas_Cas5d"/>
    <property type="match status" value="1"/>
</dbReference>
<keyword evidence="1" id="KW-0051">Antiviral defense</keyword>
<accession>A0ABS3CLV8</accession>
<comment type="caution">
    <text evidence="2">The sequence shown here is derived from an EMBL/GenBank/DDBJ whole genome shotgun (WGS) entry which is preliminary data.</text>
</comment>
<organism evidence="2 3">
    <name type="scientific">Algoriphagus pacificus</name>
    <dbReference type="NCBI Taxonomy" id="2811234"/>
    <lineage>
        <taxon>Bacteria</taxon>
        <taxon>Pseudomonadati</taxon>
        <taxon>Bacteroidota</taxon>
        <taxon>Cytophagia</taxon>
        <taxon>Cytophagales</taxon>
        <taxon>Cyclobacteriaceae</taxon>
        <taxon>Algoriphagus</taxon>
    </lineage>
</organism>
<evidence type="ECO:0000313" key="2">
    <source>
        <dbReference type="EMBL" id="MBN7818083.1"/>
    </source>
</evidence>
<dbReference type="EMBL" id="JAFKCU010000009">
    <property type="protein sequence ID" value="MBN7818083.1"/>
    <property type="molecule type" value="Genomic_DNA"/>
</dbReference>
<reference evidence="2 3" key="1">
    <citation type="submission" date="2021-03" db="EMBL/GenBank/DDBJ databases">
        <title>novel species isolated from a fishpond in China.</title>
        <authorList>
            <person name="Lu H."/>
            <person name="Cai Z."/>
        </authorList>
    </citation>
    <scope>NUCLEOTIDE SEQUENCE [LARGE SCALE GENOMIC DNA]</scope>
    <source>
        <strain evidence="2 3">YJ13C</strain>
    </source>
</reference>
<evidence type="ECO:0000256" key="1">
    <source>
        <dbReference type="ARBA" id="ARBA00023118"/>
    </source>
</evidence>
<dbReference type="CDD" id="cd09693">
    <property type="entry name" value="Cas5_I"/>
    <property type="match status" value="1"/>
</dbReference>
<protein>
    <submittedName>
        <fullName evidence="2">CRISPR-associated protein Cas5</fullName>
    </submittedName>
</protein>
<evidence type="ECO:0000313" key="3">
    <source>
        <dbReference type="Proteomes" id="UP000664480"/>
    </source>
</evidence>
<sequence>MQCIIVELACQSCSFRIPEFQNFHRSYELPPPTTIIGFAGAALGLGPKESQEFFDADFEFGVNGSYKGKSNDLWKYQKLKGKEYISDILTREVLYEGHFNIVFASESTDKIERLQYALENPIYALTLGNSDGLCKVINVSFTSDLFNCDELKNCLVEGNLMEEVLNNPTELEFSLRDGVDPMSYEIPVAFEYDSNFGIRRVVKRKEFSFVGAGAHVKGLIRKGVKYKDCQIPLFKL</sequence>
<keyword evidence="3" id="KW-1185">Reference proteome</keyword>
<name>A0ABS3CLV8_9BACT</name>
<dbReference type="Proteomes" id="UP000664480">
    <property type="component" value="Unassembled WGS sequence"/>
</dbReference>
<proteinExistence type="predicted"/>